<name>A0ABW6KJ30_9BACI</name>
<keyword evidence="2" id="KW-1185">Reference proteome</keyword>
<gene>
    <name evidence="1" type="ORF">ACFYKX_26960</name>
</gene>
<dbReference type="EMBL" id="JBIACK010000028">
    <property type="protein sequence ID" value="MFE8704209.1"/>
    <property type="molecule type" value="Genomic_DNA"/>
</dbReference>
<proteinExistence type="predicted"/>
<comment type="caution">
    <text evidence="1">The sequence shown here is derived from an EMBL/GenBank/DDBJ whole genome shotgun (WGS) entry which is preliminary data.</text>
</comment>
<evidence type="ECO:0000313" key="1">
    <source>
        <dbReference type="EMBL" id="MFE8704209.1"/>
    </source>
</evidence>
<dbReference type="RefSeq" id="WP_389365390.1">
    <property type="nucleotide sequence ID" value="NZ_JBIACK010000028.1"/>
</dbReference>
<organism evidence="1 2">
    <name type="scientific">Cytobacillus spartinae</name>
    <dbReference type="NCBI Taxonomy" id="3299023"/>
    <lineage>
        <taxon>Bacteria</taxon>
        <taxon>Bacillati</taxon>
        <taxon>Bacillota</taxon>
        <taxon>Bacilli</taxon>
        <taxon>Bacillales</taxon>
        <taxon>Bacillaceae</taxon>
        <taxon>Cytobacillus</taxon>
    </lineage>
</organism>
<dbReference type="Proteomes" id="UP001601059">
    <property type="component" value="Unassembled WGS sequence"/>
</dbReference>
<protein>
    <submittedName>
        <fullName evidence="1">Uncharacterized protein</fullName>
    </submittedName>
</protein>
<accession>A0ABW6KJ30</accession>
<reference evidence="1 2" key="1">
    <citation type="submission" date="2024-08" db="EMBL/GenBank/DDBJ databases">
        <title>Two novel Cytobacillus novel species.</title>
        <authorList>
            <person name="Liu G."/>
        </authorList>
    </citation>
    <scope>NUCLEOTIDE SEQUENCE [LARGE SCALE GENOMIC DNA]</scope>
    <source>
        <strain evidence="1 2">FJAT-54145</strain>
    </source>
</reference>
<sequence length="57" mass="6780">MNQLLTLASIRVIKSEETTTIGKNINLNNQFMQKFIESTLLYTVWQYYPIFTSKQNY</sequence>
<evidence type="ECO:0000313" key="2">
    <source>
        <dbReference type="Proteomes" id="UP001601059"/>
    </source>
</evidence>